<dbReference type="PANTHER" id="PTHR30069">
    <property type="entry name" value="TONB-DEPENDENT OUTER MEMBRANE RECEPTOR"/>
    <property type="match status" value="1"/>
</dbReference>
<evidence type="ECO:0000256" key="11">
    <source>
        <dbReference type="ARBA" id="ARBA00023136"/>
    </source>
</evidence>
<keyword evidence="12 21" id="KW-0675">Receptor</keyword>
<dbReference type="InterPro" id="IPR036942">
    <property type="entry name" value="Beta-barrel_TonB_sf"/>
</dbReference>
<evidence type="ECO:0000256" key="2">
    <source>
        <dbReference type="ARBA" id="ARBA00009810"/>
    </source>
</evidence>
<dbReference type="PANTHER" id="PTHR30069:SF51">
    <property type="entry name" value="FERRIENTEROBACTIN RECEPTOR"/>
    <property type="match status" value="1"/>
</dbReference>
<feature type="region of interest" description="Disordered" evidence="17">
    <location>
        <begin position="94"/>
        <end position="115"/>
    </location>
</feature>
<feature type="domain" description="TonB-dependent receptor plug" evidence="20">
    <location>
        <begin position="66"/>
        <end position="181"/>
    </location>
</feature>
<dbReference type="Proteomes" id="UP001429580">
    <property type="component" value="Unassembled WGS sequence"/>
</dbReference>
<dbReference type="InterPro" id="IPR012910">
    <property type="entry name" value="Plug_dom"/>
</dbReference>
<evidence type="ECO:0000256" key="10">
    <source>
        <dbReference type="ARBA" id="ARBA00023077"/>
    </source>
</evidence>
<feature type="compositionally biased region" description="Low complexity" evidence="17">
    <location>
        <begin position="99"/>
        <end position="111"/>
    </location>
</feature>
<dbReference type="Gene3D" id="2.170.130.10">
    <property type="entry name" value="TonB-dependent receptor, plug domain"/>
    <property type="match status" value="1"/>
</dbReference>
<evidence type="ECO:0000256" key="15">
    <source>
        <dbReference type="PROSITE-ProRule" id="PRU10144"/>
    </source>
</evidence>
<dbReference type="InterPro" id="IPR058134">
    <property type="entry name" value="PirA/FepA/PfeA"/>
</dbReference>
<feature type="domain" description="TonB-dependent receptor-like beta-barrel" evidence="19">
    <location>
        <begin position="313"/>
        <end position="721"/>
    </location>
</feature>
<evidence type="ECO:0000256" key="14">
    <source>
        <dbReference type="PROSITE-ProRule" id="PRU01360"/>
    </source>
</evidence>
<keyword evidence="4 14" id="KW-1134">Transmembrane beta strand</keyword>
<keyword evidence="10 16" id="KW-0798">TonB box</keyword>
<dbReference type="InterPro" id="IPR010917">
    <property type="entry name" value="TonB_rcpt_CS"/>
</dbReference>
<dbReference type="NCBIfam" id="TIGR01783">
    <property type="entry name" value="TonB-siderophor"/>
    <property type="match status" value="1"/>
</dbReference>
<dbReference type="InterPro" id="IPR037066">
    <property type="entry name" value="Plug_dom_sf"/>
</dbReference>
<evidence type="ECO:0000256" key="17">
    <source>
        <dbReference type="SAM" id="MobiDB-lite"/>
    </source>
</evidence>
<keyword evidence="6 14" id="KW-0812">Transmembrane</keyword>
<comment type="subcellular location">
    <subcellularLocation>
        <location evidence="1 14">Cell outer membrane</location>
        <topology evidence="1 14">Multi-pass membrane protein</topology>
    </subcellularLocation>
</comment>
<dbReference type="NCBIfam" id="NF010051">
    <property type="entry name" value="PRK13528.1"/>
    <property type="match status" value="1"/>
</dbReference>
<dbReference type="EMBL" id="JAASQI010000001">
    <property type="protein sequence ID" value="NIJ56235.1"/>
    <property type="molecule type" value="Genomic_DNA"/>
</dbReference>
<feature type="chain" id="PRO_5047111292" evidence="18">
    <location>
        <begin position="27"/>
        <end position="755"/>
    </location>
</feature>
<evidence type="ECO:0000256" key="1">
    <source>
        <dbReference type="ARBA" id="ARBA00004571"/>
    </source>
</evidence>
<proteinExistence type="inferred from homology"/>
<accession>A0ABX0UWK9</accession>
<keyword evidence="8" id="KW-0408">Iron</keyword>
<evidence type="ECO:0000256" key="5">
    <source>
        <dbReference type="ARBA" id="ARBA00022496"/>
    </source>
</evidence>
<evidence type="ECO:0000256" key="6">
    <source>
        <dbReference type="ARBA" id="ARBA00022692"/>
    </source>
</evidence>
<sequence>MTRHGEFVGATALVLLFAVASGAAHAQGAGAQSQQANADKELTGDELLLDEVVVVSAREQLNQAPGVSIISRQEIERNPPARGDLAEIIRRQPGVNLTGNSSNGQRGNNRQIDIRGMGPENTLILIDGKPVFSRNSVRMRRGGERDTRGDSNWVPAEAVDRIEVLRGPAAARYGSGAAGGVVNIITKRPEKTTFSATSFANIPESSSEGRTYRSTVVAGGPIDERFSYRISGNYNRSDADDIDINEDATPDGQNVAAGNEGVINTDFRGLLSWKLDERHVLDFEAAWSQQRNIYAGDSLFQDVLGSALNQELARGGHETNRVTRTTLSATHRGKWEFGTSNTYIQWENTKNKRLGEGNAGSVEGQINSQYAKDRKTITLDNITAKSEWNFPLTIVVPQTLTLGTEFRGEWMDDENMADGNALDAPQFGVSSAENRNPKSQAMLGAIYAEDNILVTDKFILTPGLRFDHHTEAGNNWSPSLNASYSITDEITLKAGVARAFKVPNLFQLNPNYLYSSAGNGCPPGTGPCWVMGNPDLKAETSINKEIGINYTDEKGWNAGITYFHNDYKNRIQAGTTTVGTFQAYNSRLGRWAPNNVFQWENVPKAVISGLEGNLRVPVLETVTWSTNATYMIQSKDKSSGEPLSLVPKYTINSNVEWQATEELQLNLGVTHYGEIEAPTISYSTLQPLSNTRSRSPYTLVNIGARYEFNENLRLLAGVTNLFDKSVKREGTGNSAGANTFNEPGRAYYMSLTGSF</sequence>
<dbReference type="InterPro" id="IPR000531">
    <property type="entry name" value="Beta-barrel_TonB"/>
</dbReference>
<keyword evidence="11 14" id="KW-0472">Membrane</keyword>
<evidence type="ECO:0000256" key="9">
    <source>
        <dbReference type="ARBA" id="ARBA00023065"/>
    </source>
</evidence>
<evidence type="ECO:0000313" key="21">
    <source>
        <dbReference type="EMBL" id="NIJ56235.1"/>
    </source>
</evidence>
<dbReference type="CDD" id="cd01347">
    <property type="entry name" value="ligand_gated_channel"/>
    <property type="match status" value="1"/>
</dbReference>
<keyword evidence="22" id="KW-1185">Reference proteome</keyword>
<dbReference type="PROSITE" id="PS01156">
    <property type="entry name" value="TONB_DEPENDENT_REC_2"/>
    <property type="match status" value="1"/>
</dbReference>
<dbReference type="NCBIfam" id="NF010048">
    <property type="entry name" value="PRK13524.1"/>
    <property type="match status" value="1"/>
</dbReference>
<keyword evidence="13 14" id="KW-0998">Cell outer membrane</keyword>
<evidence type="ECO:0000256" key="4">
    <source>
        <dbReference type="ARBA" id="ARBA00022452"/>
    </source>
</evidence>
<dbReference type="InterPro" id="IPR039426">
    <property type="entry name" value="TonB-dep_rcpt-like"/>
</dbReference>
<evidence type="ECO:0000313" key="22">
    <source>
        <dbReference type="Proteomes" id="UP001429580"/>
    </source>
</evidence>
<keyword evidence="3 14" id="KW-0813">Transport</keyword>
<evidence type="ECO:0000256" key="8">
    <source>
        <dbReference type="ARBA" id="ARBA00023004"/>
    </source>
</evidence>
<feature type="signal peptide" evidence="18">
    <location>
        <begin position="1"/>
        <end position="26"/>
    </location>
</feature>
<comment type="similarity">
    <text evidence="2 14 16">Belongs to the TonB-dependent receptor family.</text>
</comment>
<feature type="short sequence motif" description="TonB C-terminal box" evidence="15">
    <location>
        <begin position="738"/>
        <end position="755"/>
    </location>
</feature>
<name>A0ABX0UWK9_9HYPH</name>
<dbReference type="PROSITE" id="PS52016">
    <property type="entry name" value="TONB_DEPENDENT_REC_3"/>
    <property type="match status" value="1"/>
</dbReference>
<evidence type="ECO:0000259" key="20">
    <source>
        <dbReference type="Pfam" id="PF07715"/>
    </source>
</evidence>
<keyword evidence="5" id="KW-0410">Iron transport</keyword>
<evidence type="ECO:0000256" key="16">
    <source>
        <dbReference type="RuleBase" id="RU003357"/>
    </source>
</evidence>
<organism evidence="21 22">
    <name type="scientific">Pseudochelatococcus lubricantis</name>
    <dbReference type="NCBI Taxonomy" id="1538102"/>
    <lineage>
        <taxon>Bacteria</taxon>
        <taxon>Pseudomonadati</taxon>
        <taxon>Pseudomonadota</taxon>
        <taxon>Alphaproteobacteria</taxon>
        <taxon>Hyphomicrobiales</taxon>
        <taxon>Chelatococcaceae</taxon>
        <taxon>Pseudochelatococcus</taxon>
    </lineage>
</organism>
<evidence type="ECO:0000256" key="7">
    <source>
        <dbReference type="ARBA" id="ARBA00022729"/>
    </source>
</evidence>
<evidence type="ECO:0000259" key="19">
    <source>
        <dbReference type="Pfam" id="PF00593"/>
    </source>
</evidence>
<dbReference type="InterPro" id="IPR010105">
    <property type="entry name" value="TonB_sidphr_rcpt"/>
</dbReference>
<dbReference type="Pfam" id="PF00593">
    <property type="entry name" value="TonB_dep_Rec_b-barrel"/>
    <property type="match status" value="1"/>
</dbReference>
<dbReference type="Pfam" id="PF07715">
    <property type="entry name" value="Plug"/>
    <property type="match status" value="1"/>
</dbReference>
<dbReference type="Gene3D" id="2.40.170.20">
    <property type="entry name" value="TonB-dependent receptor, beta-barrel domain"/>
    <property type="match status" value="1"/>
</dbReference>
<protein>
    <submittedName>
        <fullName evidence="21">Ferric enterobactin receptor</fullName>
    </submittedName>
</protein>
<evidence type="ECO:0000256" key="12">
    <source>
        <dbReference type="ARBA" id="ARBA00023170"/>
    </source>
</evidence>
<reference evidence="21 22" key="1">
    <citation type="submission" date="2020-03" db="EMBL/GenBank/DDBJ databases">
        <title>Genomic Encyclopedia of Type Strains, Phase IV (KMG-IV): sequencing the most valuable type-strain genomes for metagenomic binning, comparative biology and taxonomic classification.</title>
        <authorList>
            <person name="Goeker M."/>
        </authorList>
    </citation>
    <scope>NUCLEOTIDE SEQUENCE [LARGE SCALE GENOMIC DNA]</scope>
    <source>
        <strain evidence="21 22">DSM 103870</strain>
    </source>
</reference>
<evidence type="ECO:0000256" key="3">
    <source>
        <dbReference type="ARBA" id="ARBA00022448"/>
    </source>
</evidence>
<keyword evidence="9" id="KW-0406">Ion transport</keyword>
<evidence type="ECO:0000256" key="13">
    <source>
        <dbReference type="ARBA" id="ARBA00023237"/>
    </source>
</evidence>
<keyword evidence="7 18" id="KW-0732">Signal</keyword>
<dbReference type="SUPFAM" id="SSF56935">
    <property type="entry name" value="Porins"/>
    <property type="match status" value="1"/>
</dbReference>
<comment type="caution">
    <text evidence="21">The sequence shown here is derived from an EMBL/GenBank/DDBJ whole genome shotgun (WGS) entry which is preliminary data.</text>
</comment>
<dbReference type="RefSeq" id="WP_166947537.1">
    <property type="nucleotide sequence ID" value="NZ_JAASQI010000001.1"/>
</dbReference>
<evidence type="ECO:0000256" key="18">
    <source>
        <dbReference type="SAM" id="SignalP"/>
    </source>
</evidence>
<gene>
    <name evidence="21" type="ORF">FHS82_000048</name>
</gene>